<dbReference type="EMBL" id="JAHDYR010000062">
    <property type="protein sequence ID" value="KAG9390730.1"/>
    <property type="molecule type" value="Genomic_DNA"/>
</dbReference>
<organism evidence="2 3">
    <name type="scientific">Carpediemonas membranifera</name>
    <dbReference type="NCBI Taxonomy" id="201153"/>
    <lineage>
        <taxon>Eukaryota</taxon>
        <taxon>Metamonada</taxon>
        <taxon>Carpediemonas-like organisms</taxon>
        <taxon>Carpediemonas</taxon>
    </lineage>
</organism>
<protein>
    <submittedName>
        <fullName evidence="2">Uncharacterized protein</fullName>
    </submittedName>
</protein>
<proteinExistence type="predicted"/>
<name>A0A8J6E7H7_9EUKA</name>
<comment type="caution">
    <text evidence="2">The sequence shown here is derived from an EMBL/GenBank/DDBJ whole genome shotgun (WGS) entry which is preliminary data.</text>
</comment>
<reference evidence="2" key="1">
    <citation type="submission" date="2021-05" db="EMBL/GenBank/DDBJ databases">
        <title>A free-living protist that lacks canonical eukaryotic 1 DNA replication and segregation systems.</title>
        <authorList>
            <person name="Salas-Leiva D.E."/>
            <person name="Tromer E.C."/>
            <person name="Curtis B.A."/>
            <person name="Jerlstrom-Hultqvist J."/>
            <person name="Kolisko M."/>
            <person name="Yi Z."/>
            <person name="Salas-Leiva J.S."/>
            <person name="Gallot-Lavallee L."/>
            <person name="Kops G.J.P.L."/>
            <person name="Archibald J.M."/>
            <person name="Simpson A.G.B."/>
            <person name="Roger A.J."/>
        </authorList>
    </citation>
    <scope>NUCLEOTIDE SEQUENCE</scope>
    <source>
        <strain evidence="2">BICM</strain>
    </source>
</reference>
<keyword evidence="3" id="KW-1185">Reference proteome</keyword>
<evidence type="ECO:0000313" key="3">
    <source>
        <dbReference type="Proteomes" id="UP000717585"/>
    </source>
</evidence>
<dbReference type="AlphaFoldDB" id="A0A8J6E7H7"/>
<feature type="region of interest" description="Disordered" evidence="1">
    <location>
        <begin position="40"/>
        <end position="71"/>
    </location>
</feature>
<accession>A0A8J6E7H7</accession>
<dbReference type="Proteomes" id="UP000717585">
    <property type="component" value="Unassembled WGS sequence"/>
</dbReference>
<sequence>MESYTPAMKAIIEELSDGDDIAAINRVFRHVIRKRARRRVESAANSNDASHHPSIDASTTAPGSTANDLEPQPDSCYVPATVVGDSRNAVGLTMARRAISAWHAPGGDNTGIRQTLADALRDPGTSLKRTNLAVFVALIQTATMPSPISPQRKKLCPALQGNYTFDTFFSTPAMLVRY</sequence>
<gene>
    <name evidence="2" type="ORF">J8273_6983</name>
</gene>
<feature type="compositionally biased region" description="Polar residues" evidence="1">
    <location>
        <begin position="56"/>
        <end position="67"/>
    </location>
</feature>
<evidence type="ECO:0000313" key="2">
    <source>
        <dbReference type="EMBL" id="KAG9390730.1"/>
    </source>
</evidence>
<evidence type="ECO:0000256" key="1">
    <source>
        <dbReference type="SAM" id="MobiDB-lite"/>
    </source>
</evidence>